<feature type="chain" id="PRO_5046935860" description="GerMN domain-containing protein" evidence="1">
    <location>
        <begin position="17"/>
        <end position="163"/>
    </location>
</feature>
<accession>A0ABR6BIH5</accession>
<name>A0ABR6BIH5_9PSEU</name>
<evidence type="ECO:0008006" key="4">
    <source>
        <dbReference type="Google" id="ProtNLM"/>
    </source>
</evidence>
<sequence length="163" mass="17391">MRPRVWLVLFAAAVLAAGCGVRPTPVITGKDAPRGVIAGTHLFFVSEGKLRDVQRPLTSTSFDTTSTLRTLLAGPTDAERKDGLSSELPTEAKLTTGNPAPDYAFTVQVFSEVPLSELALDQITCTALVAQNAYGGQTPQTSVRIYQFRGEGPTTRRCPVPTA</sequence>
<keyword evidence="1" id="KW-0732">Signal</keyword>
<reference evidence="2 3" key="1">
    <citation type="submission" date="2020-08" db="EMBL/GenBank/DDBJ databases">
        <title>Genomic Encyclopedia of Archaeal and Bacterial Type Strains, Phase II (KMG-II): from individual species to whole genera.</title>
        <authorList>
            <person name="Goeker M."/>
        </authorList>
    </citation>
    <scope>NUCLEOTIDE SEQUENCE [LARGE SCALE GENOMIC DNA]</scope>
    <source>
        <strain evidence="2 3">DSM 43850</strain>
    </source>
</reference>
<evidence type="ECO:0000313" key="3">
    <source>
        <dbReference type="Proteomes" id="UP000517916"/>
    </source>
</evidence>
<dbReference type="RefSeq" id="WP_025360947.1">
    <property type="nucleotide sequence ID" value="NZ_BAAABQ010000009.1"/>
</dbReference>
<organism evidence="2 3">
    <name type="scientific">Kutzneria viridogrisea</name>
    <dbReference type="NCBI Taxonomy" id="47990"/>
    <lineage>
        <taxon>Bacteria</taxon>
        <taxon>Bacillati</taxon>
        <taxon>Actinomycetota</taxon>
        <taxon>Actinomycetes</taxon>
        <taxon>Pseudonocardiales</taxon>
        <taxon>Pseudonocardiaceae</taxon>
        <taxon>Kutzneria</taxon>
    </lineage>
</organism>
<keyword evidence="3" id="KW-1185">Reference proteome</keyword>
<dbReference type="Proteomes" id="UP000517916">
    <property type="component" value="Unassembled WGS sequence"/>
</dbReference>
<dbReference type="EMBL" id="JACJID010000002">
    <property type="protein sequence ID" value="MBA8926379.1"/>
    <property type="molecule type" value="Genomic_DNA"/>
</dbReference>
<comment type="caution">
    <text evidence="2">The sequence shown here is derived from an EMBL/GenBank/DDBJ whole genome shotgun (WGS) entry which is preliminary data.</text>
</comment>
<dbReference type="PROSITE" id="PS51257">
    <property type="entry name" value="PROKAR_LIPOPROTEIN"/>
    <property type="match status" value="1"/>
</dbReference>
<evidence type="ECO:0000313" key="2">
    <source>
        <dbReference type="EMBL" id="MBA8926379.1"/>
    </source>
</evidence>
<evidence type="ECO:0000256" key="1">
    <source>
        <dbReference type="SAM" id="SignalP"/>
    </source>
</evidence>
<protein>
    <recommendedName>
        <fullName evidence="4">GerMN domain-containing protein</fullName>
    </recommendedName>
</protein>
<gene>
    <name evidence="2" type="ORF">BC739_003578</name>
</gene>
<proteinExistence type="predicted"/>
<feature type="signal peptide" evidence="1">
    <location>
        <begin position="1"/>
        <end position="16"/>
    </location>
</feature>